<protein>
    <submittedName>
        <fullName evidence="3">Uncharacterized protein</fullName>
    </submittedName>
</protein>
<evidence type="ECO:0000313" key="3">
    <source>
        <dbReference type="EMBL" id="TDZ25124.1"/>
    </source>
</evidence>
<keyword evidence="4" id="KW-1185">Reference proteome</keyword>
<evidence type="ECO:0000256" key="1">
    <source>
        <dbReference type="SAM" id="Coils"/>
    </source>
</evidence>
<evidence type="ECO:0000313" key="4">
    <source>
        <dbReference type="Proteomes" id="UP000014480"/>
    </source>
</evidence>
<reference evidence="4" key="1">
    <citation type="journal article" date="2013" name="New Phytol.">
        <title>Comparative genomic and transcriptomic analyses reveal the hemibiotrophic stage shift of Colletotrichum fungi.</title>
        <authorList>
            <person name="Gan P."/>
            <person name="Ikeda K."/>
            <person name="Irieda H."/>
            <person name="Narusaka M."/>
            <person name="O'Connell R.J."/>
            <person name="Narusaka Y."/>
            <person name="Takano Y."/>
            <person name="Kubo Y."/>
            <person name="Shirasu K."/>
        </authorList>
    </citation>
    <scope>NUCLEOTIDE SEQUENCE [LARGE SCALE GENOMIC DNA]</scope>
    <source>
        <strain evidence="4">104-T / ATCC 96160 / CBS 514.97 / LARS 414 / MAFF 240422</strain>
    </source>
</reference>
<feature type="compositionally biased region" description="Low complexity" evidence="2">
    <location>
        <begin position="168"/>
        <end position="190"/>
    </location>
</feature>
<comment type="caution">
    <text evidence="3">The sequence shown here is derived from an EMBL/GenBank/DDBJ whole genome shotgun (WGS) entry which is preliminary data.</text>
</comment>
<accession>A0A484G5L8</accession>
<feature type="coiled-coil region" evidence="1">
    <location>
        <begin position="324"/>
        <end position="372"/>
    </location>
</feature>
<proteinExistence type="predicted"/>
<feature type="compositionally biased region" description="Acidic residues" evidence="2">
    <location>
        <begin position="191"/>
        <end position="204"/>
    </location>
</feature>
<reference evidence="4" key="2">
    <citation type="journal article" date="2019" name="Mol. Plant Microbe Interact.">
        <title>Genome sequence resources for four phytopathogenic fungi from the Colletotrichum orbiculare species complex.</title>
        <authorList>
            <person name="Gan P."/>
            <person name="Tsushima A."/>
            <person name="Narusaka M."/>
            <person name="Narusaka Y."/>
            <person name="Takano Y."/>
            <person name="Kubo Y."/>
            <person name="Shirasu K."/>
        </authorList>
    </citation>
    <scope>GENOME REANNOTATION</scope>
    <source>
        <strain evidence="4">104-T / ATCC 96160 / CBS 514.97 / LARS 414 / MAFF 240422</strain>
    </source>
</reference>
<sequence>MPTANKRKRVSKGDRREALTEHQVALIEKCLKQTGFSFGKDNVLKDNDHDILFLLQLDPRRSAANLTISGAALRLSSFIDAMVQCAHDGHFQGGDVPSEQFWEEVVKILKDDATFASGKSKHFSKLFRLVQRYTEAYTQFREKNPRMLEQLVKEKIMVAATAATAATADATANATVDSTADATDDTTPSADLDEANDAEATEDDTAAKPSAPRARNEDVVLAEEYVDALPLNKVDTASAKRHFRAGLRVAQDRVERELAESRDKMNESFARGSHIFRQETHTSYNRARRLADADWKKQVAQERERAKKDREDAFHLNLNTMNANRDITQENRKLKTQREEMVAENSRLKQLLQKVEKRWSFSRQRIAQLEARLSMQGHVDSGLPSPFVFFHLNLPAQRWSCASIFADFPTGFYSRVARTLI</sequence>
<feature type="region of interest" description="Disordered" evidence="2">
    <location>
        <begin position="168"/>
        <end position="215"/>
    </location>
</feature>
<gene>
    <name evidence="3" type="ORF">Cob_v002027</name>
</gene>
<dbReference type="Proteomes" id="UP000014480">
    <property type="component" value="Unassembled WGS sequence"/>
</dbReference>
<name>A0A484G5L8_COLOR</name>
<keyword evidence="1" id="KW-0175">Coiled coil</keyword>
<organism evidence="3 4">
    <name type="scientific">Colletotrichum orbiculare (strain 104-T / ATCC 96160 / CBS 514.97 / LARS 414 / MAFF 240422)</name>
    <name type="common">Cucumber anthracnose fungus</name>
    <name type="synonym">Colletotrichum lagenarium</name>
    <dbReference type="NCBI Taxonomy" id="1213857"/>
    <lineage>
        <taxon>Eukaryota</taxon>
        <taxon>Fungi</taxon>
        <taxon>Dikarya</taxon>
        <taxon>Ascomycota</taxon>
        <taxon>Pezizomycotina</taxon>
        <taxon>Sordariomycetes</taxon>
        <taxon>Hypocreomycetidae</taxon>
        <taxon>Glomerellales</taxon>
        <taxon>Glomerellaceae</taxon>
        <taxon>Colletotrichum</taxon>
        <taxon>Colletotrichum orbiculare species complex</taxon>
    </lineage>
</organism>
<dbReference type="AlphaFoldDB" id="A0A484G5L8"/>
<evidence type="ECO:0000256" key="2">
    <source>
        <dbReference type="SAM" id="MobiDB-lite"/>
    </source>
</evidence>
<dbReference type="EMBL" id="AMCV02000002">
    <property type="protein sequence ID" value="TDZ25124.1"/>
    <property type="molecule type" value="Genomic_DNA"/>
</dbReference>